<feature type="compositionally biased region" description="Polar residues" evidence="1">
    <location>
        <begin position="50"/>
        <end position="59"/>
    </location>
</feature>
<evidence type="ECO:0000313" key="3">
    <source>
        <dbReference type="Proteomes" id="UP001497482"/>
    </source>
</evidence>
<evidence type="ECO:0000313" key="2">
    <source>
        <dbReference type="EMBL" id="CAL1612743.1"/>
    </source>
</evidence>
<dbReference type="EMBL" id="OZ035830">
    <property type="protein sequence ID" value="CAL1612743.1"/>
    <property type="molecule type" value="Genomic_DNA"/>
</dbReference>
<name>A0AAV2MH38_KNICA</name>
<dbReference type="Proteomes" id="UP001497482">
    <property type="component" value="Chromosome 8"/>
</dbReference>
<feature type="region of interest" description="Disordered" evidence="1">
    <location>
        <begin position="1"/>
        <end position="22"/>
    </location>
</feature>
<protein>
    <submittedName>
        <fullName evidence="2">Uncharacterized protein</fullName>
    </submittedName>
</protein>
<evidence type="ECO:0000256" key="1">
    <source>
        <dbReference type="SAM" id="MobiDB-lite"/>
    </source>
</evidence>
<proteinExistence type="predicted"/>
<organism evidence="2 3">
    <name type="scientific">Knipowitschia caucasica</name>
    <name type="common">Caucasian dwarf goby</name>
    <name type="synonym">Pomatoschistus caucasicus</name>
    <dbReference type="NCBI Taxonomy" id="637954"/>
    <lineage>
        <taxon>Eukaryota</taxon>
        <taxon>Metazoa</taxon>
        <taxon>Chordata</taxon>
        <taxon>Craniata</taxon>
        <taxon>Vertebrata</taxon>
        <taxon>Euteleostomi</taxon>
        <taxon>Actinopterygii</taxon>
        <taxon>Neopterygii</taxon>
        <taxon>Teleostei</taxon>
        <taxon>Neoteleostei</taxon>
        <taxon>Acanthomorphata</taxon>
        <taxon>Gobiaria</taxon>
        <taxon>Gobiiformes</taxon>
        <taxon>Gobioidei</taxon>
        <taxon>Gobiidae</taxon>
        <taxon>Gobiinae</taxon>
        <taxon>Knipowitschia</taxon>
    </lineage>
</organism>
<sequence>MDPPTLRLLDPQTHGPSDPWNLRLMDPPTLRLLDPQTHGPSDPWNLRPMDSQTPGTSDPWTLRPLEPQTHGLSDPCSEHRAPTVALEFTSSSTLYMKFYWKCDVSLLLSN</sequence>
<keyword evidence="3" id="KW-1185">Reference proteome</keyword>
<feature type="region of interest" description="Disordered" evidence="1">
    <location>
        <begin position="34"/>
        <end position="78"/>
    </location>
</feature>
<gene>
    <name evidence="2" type="ORF">KC01_LOCUS39038</name>
</gene>
<accession>A0AAV2MH38</accession>
<reference evidence="2 3" key="1">
    <citation type="submission" date="2024-04" db="EMBL/GenBank/DDBJ databases">
        <authorList>
            <person name="Waldvogel A.-M."/>
            <person name="Schoenle A."/>
        </authorList>
    </citation>
    <scope>NUCLEOTIDE SEQUENCE [LARGE SCALE GENOMIC DNA]</scope>
</reference>
<dbReference type="AlphaFoldDB" id="A0AAV2MH38"/>